<name>A0AA40VUQ5_9NOST</name>
<accession>A0AA40VUQ5</accession>
<keyword evidence="2" id="KW-1185">Reference proteome</keyword>
<dbReference type="RefSeq" id="WP_191761669.1">
    <property type="nucleotide sequence ID" value="NZ_VJXY01000065.1"/>
</dbReference>
<organism evidence="1 2">
    <name type="scientific">Komarekiella delphini-convector SJRDD-AB1</name>
    <dbReference type="NCBI Taxonomy" id="2593771"/>
    <lineage>
        <taxon>Bacteria</taxon>
        <taxon>Bacillati</taxon>
        <taxon>Cyanobacteriota</taxon>
        <taxon>Cyanophyceae</taxon>
        <taxon>Nostocales</taxon>
        <taxon>Nostocaceae</taxon>
        <taxon>Komarekiella</taxon>
        <taxon>Komarekiella delphini-convector</taxon>
    </lineage>
</organism>
<dbReference type="AlphaFoldDB" id="A0AA40VUQ5"/>
<dbReference type="Proteomes" id="UP001165986">
    <property type="component" value="Unassembled WGS sequence"/>
</dbReference>
<sequence length="151" mass="17631">MTTIQKQATTSCYERLEPSQPIEKPDSSSKVNKWNKRWVLSNILDRKQEHFILDDMKLLLVKSTDNQFQATLSYYITSKGWRTETSQMPGIRIVLKDSRGIGFANWSIDNLQVGCGDNHQYREHQTNFNLYAFENIFKVERDINNGSVYNC</sequence>
<dbReference type="EMBL" id="VJXY01000065">
    <property type="protein sequence ID" value="MBD6620415.1"/>
    <property type="molecule type" value="Genomic_DNA"/>
</dbReference>
<protein>
    <submittedName>
        <fullName evidence="1">Uncharacterized protein</fullName>
    </submittedName>
</protein>
<proteinExistence type="predicted"/>
<reference evidence="1" key="1">
    <citation type="submission" date="2019-07" db="EMBL/GenBank/DDBJ databases">
        <title>Toxilogical consequences of a new and cryptic species of cyanobacteria (Komarekiella delphini-convector) recovered from the epidermis of a bottlenose dolphin and 1500 ft. in the air.</title>
        <authorList>
            <person name="Brown A.O."/>
            <person name="Dvorak P."/>
            <person name="Villanueva C.D."/>
            <person name="Foss A.J."/>
            <person name="Garvey A.D."/>
            <person name="Gibson Q.A."/>
            <person name="Johansen J.R."/>
            <person name="Casamatta D.A."/>
        </authorList>
    </citation>
    <scope>NUCLEOTIDE SEQUENCE</scope>
    <source>
        <strain evidence="1">SJRDD-AB1</strain>
    </source>
</reference>
<evidence type="ECO:0000313" key="1">
    <source>
        <dbReference type="EMBL" id="MBD6620415.1"/>
    </source>
</evidence>
<comment type="caution">
    <text evidence="1">The sequence shown here is derived from an EMBL/GenBank/DDBJ whole genome shotgun (WGS) entry which is preliminary data.</text>
</comment>
<evidence type="ECO:0000313" key="2">
    <source>
        <dbReference type="Proteomes" id="UP001165986"/>
    </source>
</evidence>
<gene>
    <name evidence="1" type="ORF">FNW02_32695</name>
</gene>